<reference evidence="1" key="1">
    <citation type="submission" date="2020-05" db="EMBL/GenBank/DDBJ databases">
        <title>Large-scale comparative analyses of tick genomes elucidate their genetic diversity and vector capacities.</title>
        <authorList>
            <person name="Jia N."/>
            <person name="Wang J."/>
            <person name="Shi W."/>
            <person name="Du L."/>
            <person name="Sun Y."/>
            <person name="Zhan W."/>
            <person name="Jiang J."/>
            <person name="Wang Q."/>
            <person name="Zhang B."/>
            <person name="Ji P."/>
            <person name="Sakyi L.B."/>
            <person name="Cui X."/>
            <person name="Yuan T."/>
            <person name="Jiang B."/>
            <person name="Yang W."/>
            <person name="Lam T.T.-Y."/>
            <person name="Chang Q."/>
            <person name="Ding S."/>
            <person name="Wang X."/>
            <person name="Zhu J."/>
            <person name="Ruan X."/>
            <person name="Zhao L."/>
            <person name="Wei J."/>
            <person name="Que T."/>
            <person name="Du C."/>
            <person name="Cheng J."/>
            <person name="Dai P."/>
            <person name="Han X."/>
            <person name="Huang E."/>
            <person name="Gao Y."/>
            <person name="Liu J."/>
            <person name="Shao H."/>
            <person name="Ye R."/>
            <person name="Li L."/>
            <person name="Wei W."/>
            <person name="Wang X."/>
            <person name="Wang C."/>
            <person name="Yang T."/>
            <person name="Huo Q."/>
            <person name="Li W."/>
            <person name="Guo W."/>
            <person name="Chen H."/>
            <person name="Zhou L."/>
            <person name="Ni X."/>
            <person name="Tian J."/>
            <person name="Zhou Y."/>
            <person name="Sheng Y."/>
            <person name="Liu T."/>
            <person name="Pan Y."/>
            <person name="Xia L."/>
            <person name="Li J."/>
            <person name="Zhao F."/>
            <person name="Cao W."/>
        </authorList>
    </citation>
    <scope>NUCLEOTIDE SEQUENCE</scope>
    <source>
        <strain evidence="1">Hyas-2018</strain>
    </source>
</reference>
<name>A0ACB7RXC4_HYAAI</name>
<dbReference type="EMBL" id="CM023486">
    <property type="protein sequence ID" value="KAH6927346.1"/>
    <property type="molecule type" value="Genomic_DNA"/>
</dbReference>
<protein>
    <submittedName>
        <fullName evidence="1">Uncharacterized protein</fullName>
    </submittedName>
</protein>
<dbReference type="Proteomes" id="UP000821845">
    <property type="component" value="Chromosome 6"/>
</dbReference>
<sequence length="109" mass="12385">MTLDNQCSLRDLIMQISEKSCRHQSPKKYGTISGKRSWQWTMVTSSIPSLRPPLSGVHQQLRRSASHRWRLRHNSMKTLETSPHYADVTIPTVFCCALVATTGRTFGTP</sequence>
<gene>
    <name evidence="1" type="ORF">HPB50_001997</name>
</gene>
<comment type="caution">
    <text evidence="1">The sequence shown here is derived from an EMBL/GenBank/DDBJ whole genome shotgun (WGS) entry which is preliminary data.</text>
</comment>
<evidence type="ECO:0000313" key="2">
    <source>
        <dbReference type="Proteomes" id="UP000821845"/>
    </source>
</evidence>
<proteinExistence type="predicted"/>
<keyword evidence="2" id="KW-1185">Reference proteome</keyword>
<organism evidence="1 2">
    <name type="scientific">Hyalomma asiaticum</name>
    <name type="common">Tick</name>
    <dbReference type="NCBI Taxonomy" id="266040"/>
    <lineage>
        <taxon>Eukaryota</taxon>
        <taxon>Metazoa</taxon>
        <taxon>Ecdysozoa</taxon>
        <taxon>Arthropoda</taxon>
        <taxon>Chelicerata</taxon>
        <taxon>Arachnida</taxon>
        <taxon>Acari</taxon>
        <taxon>Parasitiformes</taxon>
        <taxon>Ixodida</taxon>
        <taxon>Ixodoidea</taxon>
        <taxon>Ixodidae</taxon>
        <taxon>Hyalomminae</taxon>
        <taxon>Hyalomma</taxon>
    </lineage>
</organism>
<evidence type="ECO:0000313" key="1">
    <source>
        <dbReference type="EMBL" id="KAH6927346.1"/>
    </source>
</evidence>
<accession>A0ACB7RXC4</accession>